<dbReference type="NCBIfam" id="NF010335">
    <property type="entry name" value="PRK13764.1"/>
    <property type="match status" value="1"/>
</dbReference>
<dbReference type="SMART" id="SM00382">
    <property type="entry name" value="AAA"/>
    <property type="match status" value="1"/>
</dbReference>
<protein>
    <submittedName>
        <fullName evidence="4">ATPase, PilT family</fullName>
    </submittedName>
</protein>
<dbReference type="STRING" id="399550.Smar_0144"/>
<dbReference type="SMART" id="SM00670">
    <property type="entry name" value="PINc"/>
    <property type="match status" value="1"/>
</dbReference>
<dbReference type="Gene3D" id="3.40.50.300">
    <property type="entry name" value="P-loop containing nucleotide triphosphate hydrolases"/>
    <property type="match status" value="1"/>
</dbReference>
<reference evidence="5" key="1">
    <citation type="journal article" date="2009" name="BMC Genomics">
        <title>The complete genome sequence of Staphylothermus marinus reveals differences in sulfur metabolism among heterotrophic Crenarchaeota.</title>
        <authorList>
            <person name="Anderson I.J."/>
            <person name="Dharmarajan L."/>
            <person name="Rodriguez J."/>
            <person name="Hooper S."/>
            <person name="Porat I."/>
            <person name="Ulrich L.E."/>
            <person name="Elkins J.G."/>
            <person name="Mavromatis K."/>
            <person name="Sun H."/>
            <person name="Land M."/>
            <person name="Lapidus A."/>
            <person name="Lucas S."/>
            <person name="Barry K."/>
            <person name="Huber H."/>
            <person name="Zhulin I.B."/>
            <person name="Whitman W.B."/>
            <person name="Mukhopadhyay B."/>
            <person name="Woese C."/>
            <person name="Bristow J."/>
            <person name="Kyrpides N."/>
        </authorList>
    </citation>
    <scope>NUCLEOTIDE SEQUENCE [LARGE SCALE GENOMIC DNA]</scope>
    <source>
        <strain evidence="5">ATCC 43588 / DSM 3639 / JCM 9404 / F1</strain>
    </source>
</reference>
<dbReference type="InterPro" id="IPR002716">
    <property type="entry name" value="PIN_dom"/>
</dbReference>
<proteinExistence type="inferred from homology"/>
<dbReference type="InterPro" id="IPR003593">
    <property type="entry name" value="AAA+_ATPase"/>
</dbReference>
<dbReference type="EMBL" id="CP000575">
    <property type="protein sequence ID" value="ABN69257.1"/>
    <property type="molecule type" value="Genomic_DNA"/>
</dbReference>
<accession>A3DKU7</accession>
<dbReference type="PANTHER" id="PTHR11603:SF147">
    <property type="entry name" value="MEMBRANE PROTEIN"/>
    <property type="match status" value="1"/>
</dbReference>
<reference evidence="4 5" key="2">
    <citation type="journal article" date="2009" name="Stand. Genomic Sci.">
        <title>Complete genome sequence of Staphylothermus marinus Stetter and Fiala 1986 type strain F1.</title>
        <authorList>
            <person name="Anderson I.J."/>
            <person name="Sun H."/>
            <person name="Lapidus A."/>
            <person name="Copeland A."/>
            <person name="Glavina Del Rio T."/>
            <person name="Tice H."/>
            <person name="Dalin E."/>
            <person name="Lucas S."/>
            <person name="Barry K."/>
            <person name="Land M."/>
            <person name="Richardson P."/>
            <person name="Huber H."/>
            <person name="Kyrpides N.C."/>
        </authorList>
    </citation>
    <scope>NUCLEOTIDE SEQUENCE [LARGE SCALE GENOMIC DNA]</scope>
    <source>
        <strain evidence="5">ATCC 43588 / DSM 3639 / JCM 9404 / F1</strain>
    </source>
</reference>
<organism evidence="4 5">
    <name type="scientific">Staphylothermus marinus (strain ATCC 43588 / DSM 3639 / JCM 9404 / F1)</name>
    <dbReference type="NCBI Taxonomy" id="399550"/>
    <lineage>
        <taxon>Archaea</taxon>
        <taxon>Thermoproteota</taxon>
        <taxon>Thermoprotei</taxon>
        <taxon>Desulfurococcales</taxon>
        <taxon>Desulfurococcaceae</taxon>
        <taxon>Staphylothermus</taxon>
    </lineage>
</organism>
<dbReference type="OrthoDB" id="7146at2157"/>
<keyword evidence="5" id="KW-1185">Reference proteome</keyword>
<comment type="similarity">
    <text evidence="1">In the N-terminal section; belongs to the PINc/VapC protein family.</text>
</comment>
<dbReference type="Gene3D" id="3.40.50.1010">
    <property type="entry name" value="5'-nuclease"/>
    <property type="match status" value="1"/>
</dbReference>
<dbReference type="SUPFAM" id="SSF88723">
    <property type="entry name" value="PIN domain-like"/>
    <property type="match status" value="1"/>
</dbReference>
<dbReference type="GeneID" id="4907209"/>
<evidence type="ECO:0000259" key="2">
    <source>
        <dbReference type="SMART" id="SM00382"/>
    </source>
</evidence>
<dbReference type="InterPro" id="IPR052041">
    <property type="entry name" value="Nucleic_acid_metab_PIN/TRAM"/>
</dbReference>
<dbReference type="eggNOG" id="arCOG04116">
    <property type="taxonomic scope" value="Archaea"/>
</dbReference>
<feature type="domain" description="PIN" evidence="3">
    <location>
        <begin position="9"/>
        <end position="122"/>
    </location>
</feature>
<dbReference type="HOGENOM" id="CLU_023387_0_0_2"/>
<dbReference type="Proteomes" id="UP000000254">
    <property type="component" value="Chromosome"/>
</dbReference>
<sequence length="522" mass="58996">MSLGIPSEEIYVPDTSALVEGAVSRLVREGRIKGIIIIHRASIAELEHQANKGRATGFAGLEEIKRLRKLSNEGIIRVEISGDKPKTIDIKNLGSEAIDAMIRDYAYELGATLITGDKVQAEVAETMGIPVIFIQPTIETRLILEEFFDSITMSVHLKEGVPPIAKKGRPGDWVYETIRDKPLTRRDLEEIANNIIEQAKSRPDGFIEIDRFGSTIVQLGTYRIIITRPPLSDGWEITAVRPLKKLSLEDYNLPAKLIQRLNERAEGILIAGAPGMGKTTFAQALAEYYMRQGKVVKTIESPRDMNLPPEITQYSKNYADLGELHDILLLSRPDYTVFDEMRSDEDFKLYADLRLAGIGMIGVVHATTPIDAIQRFIGRVELGMIPSLIDTVIFIKNGYVDKVYEVRMTVKLPTGLKEAELSRPVVEVRDFLTDELEYEIYTFGEQTVVVPVKRFYERAGLGLLDRLARRVQQMLPGAEIRVENNSILVIIPRNLIKTYNKKIRRLRKIEDRYNVPIRVRIA</sequence>
<dbReference type="AlphaFoldDB" id="A3DKU7"/>
<dbReference type="InterPro" id="IPR049050">
    <property type="entry name" value="nSTAND3"/>
</dbReference>
<dbReference type="PANTHER" id="PTHR11603">
    <property type="entry name" value="AAA FAMILY ATPASE"/>
    <property type="match status" value="1"/>
</dbReference>
<feature type="domain" description="AAA+ ATPase" evidence="2">
    <location>
        <begin position="264"/>
        <end position="388"/>
    </location>
</feature>
<dbReference type="InterPro" id="IPR027417">
    <property type="entry name" value="P-loop_NTPase"/>
</dbReference>
<evidence type="ECO:0000259" key="3">
    <source>
        <dbReference type="SMART" id="SM00670"/>
    </source>
</evidence>
<dbReference type="KEGG" id="smr:Smar_0144"/>
<evidence type="ECO:0000313" key="4">
    <source>
        <dbReference type="EMBL" id="ABN69257.1"/>
    </source>
</evidence>
<evidence type="ECO:0000313" key="5">
    <source>
        <dbReference type="Proteomes" id="UP000000254"/>
    </source>
</evidence>
<name>A3DKU7_STAMF</name>
<gene>
    <name evidence="4" type="ordered locus">Smar_0144</name>
</gene>
<dbReference type="SUPFAM" id="SSF52540">
    <property type="entry name" value="P-loop containing nucleoside triphosphate hydrolases"/>
    <property type="match status" value="1"/>
</dbReference>
<dbReference type="RefSeq" id="WP_011838448.1">
    <property type="nucleotide sequence ID" value="NC_009033.1"/>
</dbReference>
<dbReference type="InterPro" id="IPR029060">
    <property type="entry name" value="PIN-like_dom_sf"/>
</dbReference>
<dbReference type="Pfam" id="PF20720">
    <property type="entry name" value="nSTAND3"/>
    <property type="match status" value="1"/>
</dbReference>
<dbReference type="CDD" id="cd09878">
    <property type="entry name" value="PIN_VapC_VirB11L-ATPase-like"/>
    <property type="match status" value="1"/>
</dbReference>
<evidence type="ECO:0000256" key="1">
    <source>
        <dbReference type="ARBA" id="ARBA00046345"/>
    </source>
</evidence>
<dbReference type="Pfam" id="PF01850">
    <property type="entry name" value="PIN"/>
    <property type="match status" value="1"/>
</dbReference>